<dbReference type="SUPFAM" id="SSF52374">
    <property type="entry name" value="Nucleotidylyl transferase"/>
    <property type="match status" value="1"/>
</dbReference>
<dbReference type="GO" id="GO:0006437">
    <property type="term" value="P:tyrosyl-tRNA aminoacylation"/>
    <property type="evidence" value="ECO:0007669"/>
    <property type="project" value="UniProtKB-UniRule"/>
</dbReference>
<dbReference type="EC" id="6.1.1.1" evidence="1 8"/>
<reference evidence="12" key="1">
    <citation type="submission" date="2017-09" db="EMBL/GenBank/DDBJ databases">
        <title>Depth-based differentiation of microbial function through sediment-hosted aquifers and enrichment of novel symbionts in the deep terrestrial subsurface.</title>
        <authorList>
            <person name="Probst A.J."/>
            <person name="Ladd B."/>
            <person name="Jarett J.K."/>
            <person name="Geller-Mcgrath D.E."/>
            <person name="Sieber C.M.K."/>
            <person name="Emerson J.B."/>
            <person name="Anantharaman K."/>
            <person name="Thomas B.C."/>
            <person name="Malmstrom R."/>
            <person name="Stieglmeier M."/>
            <person name="Klingl A."/>
            <person name="Woyke T."/>
            <person name="Ryan C.M."/>
            <person name="Banfield J.F."/>
        </authorList>
    </citation>
    <scope>NUCLEOTIDE SEQUENCE [LARGE SCALE GENOMIC DNA]</scope>
</reference>
<keyword evidence="9" id="KW-0694">RNA-binding</keyword>
<sequence>MFLKKKTSQIITNSLEIEKLLTNNVEEIIGVDELRKKLLSGRKLRIKFGVDITRPNIHIGHAVGLRKLREFQKLGHTVIFLIGDATTRIGDPSGRDKTRPLLTEKEIQKNSKTYTTQVEKILDADKTEIRRNSEWFDKMSMFDFIKLLTFVTHSQIINREAFQKRIKEGKEIFAHELIYPILQGYDSVVLKADAAVHADQLFNEHFGRMYQEKFKQEPQAIITVSMLVGIDGKNKMSKSLDNYIGITDNSNDMFGKVMSIPDNIILDYFRMATDMPIYEIDKIKTKLESGANPKDIKIILAKEIVKIYYEENEAQKAKENFTKTFAERGAPENIKEIIVNKGTSIYDAVLELVKSKNELRRLIGDGAVSEVNGNKINDIYFKIEKDTILKIGKRRFLKIKIK</sequence>
<evidence type="ECO:0000313" key="12">
    <source>
        <dbReference type="Proteomes" id="UP000230481"/>
    </source>
</evidence>
<dbReference type="PROSITE" id="PS50889">
    <property type="entry name" value="S4"/>
    <property type="match status" value="1"/>
</dbReference>
<dbReference type="PRINTS" id="PR01040">
    <property type="entry name" value="TRNASYNTHTYR"/>
</dbReference>
<dbReference type="EMBL" id="PFAA01000051">
    <property type="protein sequence ID" value="PIT96528.1"/>
    <property type="molecule type" value="Genomic_DNA"/>
</dbReference>
<keyword evidence="6 10" id="KW-0030">Aminoacyl-tRNA synthetase</keyword>
<evidence type="ECO:0000256" key="7">
    <source>
        <dbReference type="ARBA" id="ARBA00048248"/>
    </source>
</evidence>
<dbReference type="Pfam" id="PF00579">
    <property type="entry name" value="tRNA-synt_1b"/>
    <property type="match status" value="1"/>
</dbReference>
<evidence type="ECO:0000256" key="4">
    <source>
        <dbReference type="ARBA" id="ARBA00022840"/>
    </source>
</evidence>
<comment type="catalytic activity">
    <reaction evidence="7">
        <text>tRNA(Tyr) + L-tyrosine + ATP = L-tyrosyl-tRNA(Tyr) + AMP + diphosphate + H(+)</text>
        <dbReference type="Rhea" id="RHEA:10220"/>
        <dbReference type="Rhea" id="RHEA-COMP:9706"/>
        <dbReference type="Rhea" id="RHEA-COMP:9707"/>
        <dbReference type="ChEBI" id="CHEBI:15378"/>
        <dbReference type="ChEBI" id="CHEBI:30616"/>
        <dbReference type="ChEBI" id="CHEBI:33019"/>
        <dbReference type="ChEBI" id="CHEBI:58315"/>
        <dbReference type="ChEBI" id="CHEBI:78442"/>
        <dbReference type="ChEBI" id="CHEBI:78536"/>
        <dbReference type="ChEBI" id="CHEBI:456215"/>
        <dbReference type="EC" id="6.1.1.1"/>
    </reaction>
</comment>
<evidence type="ECO:0000256" key="9">
    <source>
        <dbReference type="PROSITE-ProRule" id="PRU00182"/>
    </source>
</evidence>
<dbReference type="SUPFAM" id="SSF55174">
    <property type="entry name" value="Alpha-L RNA-binding motif"/>
    <property type="match status" value="1"/>
</dbReference>
<keyword evidence="5 10" id="KW-0648">Protein biosynthesis</keyword>
<evidence type="ECO:0000256" key="2">
    <source>
        <dbReference type="ARBA" id="ARBA00022598"/>
    </source>
</evidence>
<dbReference type="GO" id="GO:0004831">
    <property type="term" value="F:tyrosine-tRNA ligase activity"/>
    <property type="evidence" value="ECO:0007669"/>
    <property type="project" value="UniProtKB-UniRule"/>
</dbReference>
<proteinExistence type="inferred from homology"/>
<evidence type="ECO:0000256" key="6">
    <source>
        <dbReference type="ARBA" id="ARBA00023146"/>
    </source>
</evidence>
<dbReference type="GO" id="GO:0005524">
    <property type="term" value="F:ATP binding"/>
    <property type="evidence" value="ECO:0007669"/>
    <property type="project" value="UniProtKB-KW"/>
</dbReference>
<evidence type="ECO:0000256" key="3">
    <source>
        <dbReference type="ARBA" id="ARBA00022741"/>
    </source>
</evidence>
<evidence type="ECO:0000256" key="5">
    <source>
        <dbReference type="ARBA" id="ARBA00022917"/>
    </source>
</evidence>
<keyword evidence="2 10" id="KW-0436">Ligase</keyword>
<dbReference type="InterPro" id="IPR036986">
    <property type="entry name" value="S4_RNA-bd_sf"/>
</dbReference>
<evidence type="ECO:0000256" key="8">
    <source>
        <dbReference type="NCBIfam" id="TIGR00234"/>
    </source>
</evidence>
<accession>A0A2M6WUR5</accession>
<protein>
    <recommendedName>
        <fullName evidence="1 8">Tyrosine--tRNA ligase</fullName>
        <ecNumber evidence="1 8">6.1.1.1</ecNumber>
    </recommendedName>
</protein>
<evidence type="ECO:0000256" key="10">
    <source>
        <dbReference type="RuleBase" id="RU363036"/>
    </source>
</evidence>
<dbReference type="Gene3D" id="3.40.50.620">
    <property type="entry name" value="HUPs"/>
    <property type="match status" value="1"/>
</dbReference>
<dbReference type="GO" id="GO:0003723">
    <property type="term" value="F:RNA binding"/>
    <property type="evidence" value="ECO:0007669"/>
    <property type="project" value="UniProtKB-KW"/>
</dbReference>
<dbReference type="NCBIfam" id="TIGR00234">
    <property type="entry name" value="tyrS"/>
    <property type="match status" value="1"/>
</dbReference>
<organism evidence="11 12">
    <name type="scientific">Candidatus Campbellbacteria bacterium CG10_big_fil_rev_8_21_14_0_10_35_52</name>
    <dbReference type="NCBI Taxonomy" id="1974527"/>
    <lineage>
        <taxon>Bacteria</taxon>
        <taxon>Candidatus Campbelliibacteriota</taxon>
    </lineage>
</organism>
<dbReference type="Proteomes" id="UP000230481">
    <property type="component" value="Unassembled WGS sequence"/>
</dbReference>
<dbReference type="InterPro" id="IPR014729">
    <property type="entry name" value="Rossmann-like_a/b/a_fold"/>
</dbReference>
<dbReference type="InterPro" id="IPR002307">
    <property type="entry name" value="Tyr-tRNA-ligase"/>
</dbReference>
<dbReference type="InterPro" id="IPR002305">
    <property type="entry name" value="aa-tRNA-synth_Ic"/>
</dbReference>
<keyword evidence="4 10" id="KW-0067">ATP-binding</keyword>
<dbReference type="Gene3D" id="3.10.290.10">
    <property type="entry name" value="RNA-binding S4 domain"/>
    <property type="match status" value="1"/>
</dbReference>
<dbReference type="Gene3D" id="1.10.240.10">
    <property type="entry name" value="Tyrosyl-Transfer RNA Synthetase"/>
    <property type="match status" value="1"/>
</dbReference>
<gene>
    <name evidence="11" type="ORF">COT82_02725</name>
</gene>
<keyword evidence="3 10" id="KW-0547">Nucleotide-binding</keyword>
<evidence type="ECO:0000313" key="11">
    <source>
        <dbReference type="EMBL" id="PIT96528.1"/>
    </source>
</evidence>
<dbReference type="AlphaFoldDB" id="A0A2M6WUR5"/>
<dbReference type="PANTHER" id="PTHR11766">
    <property type="entry name" value="TYROSYL-TRNA SYNTHETASE"/>
    <property type="match status" value="1"/>
</dbReference>
<comment type="caution">
    <text evidence="11">The sequence shown here is derived from an EMBL/GenBank/DDBJ whole genome shotgun (WGS) entry which is preliminary data.</text>
</comment>
<comment type="similarity">
    <text evidence="10">Belongs to the class-I aminoacyl-tRNA synthetase family.</text>
</comment>
<evidence type="ECO:0000256" key="1">
    <source>
        <dbReference type="ARBA" id="ARBA00013160"/>
    </source>
</evidence>
<dbReference type="GO" id="GO:0005829">
    <property type="term" value="C:cytosol"/>
    <property type="evidence" value="ECO:0007669"/>
    <property type="project" value="TreeGrafter"/>
</dbReference>
<dbReference type="InterPro" id="IPR024088">
    <property type="entry name" value="Tyr-tRNA-ligase_bac-type"/>
</dbReference>
<dbReference type="PANTHER" id="PTHR11766:SF1">
    <property type="entry name" value="TYROSINE--TRNA LIGASE"/>
    <property type="match status" value="1"/>
</dbReference>
<dbReference type="CDD" id="cd00805">
    <property type="entry name" value="TyrRS_core"/>
    <property type="match status" value="1"/>
</dbReference>
<name>A0A2M6WUR5_9BACT</name>